<feature type="transmembrane region" description="Helical" evidence="1">
    <location>
        <begin position="28"/>
        <end position="50"/>
    </location>
</feature>
<proteinExistence type="predicted"/>
<keyword evidence="1" id="KW-0812">Transmembrane</keyword>
<keyword evidence="1" id="KW-0472">Membrane</keyword>
<feature type="non-terminal residue" evidence="2">
    <location>
        <position position="60"/>
    </location>
</feature>
<comment type="caution">
    <text evidence="2">The sequence shown here is derived from an EMBL/GenBank/DDBJ whole genome shotgun (WGS) entry which is preliminary data.</text>
</comment>
<sequence>MDTAVEADSPAEKPRWRRLGLGRDFNRLWTAESVSLVGTEVTTLALRWLVSYSRSRREKT</sequence>
<keyword evidence="1" id="KW-1133">Transmembrane helix</keyword>
<gene>
    <name evidence="2" type="ORF">ACFQ1S_44555</name>
</gene>
<evidence type="ECO:0000256" key="1">
    <source>
        <dbReference type="SAM" id="Phobius"/>
    </source>
</evidence>
<evidence type="ECO:0000313" key="2">
    <source>
        <dbReference type="EMBL" id="MFD1052153.1"/>
    </source>
</evidence>
<protein>
    <submittedName>
        <fullName evidence="2">Uncharacterized protein</fullName>
    </submittedName>
</protein>
<dbReference type="Proteomes" id="UP001597045">
    <property type="component" value="Unassembled WGS sequence"/>
</dbReference>
<evidence type="ECO:0000313" key="3">
    <source>
        <dbReference type="Proteomes" id="UP001597045"/>
    </source>
</evidence>
<name>A0ABW3MPU8_9PSEU</name>
<accession>A0ABW3MPU8</accession>
<reference evidence="3" key="1">
    <citation type="journal article" date="2019" name="Int. J. Syst. Evol. Microbiol.">
        <title>The Global Catalogue of Microorganisms (GCM) 10K type strain sequencing project: providing services to taxonomists for standard genome sequencing and annotation.</title>
        <authorList>
            <consortium name="The Broad Institute Genomics Platform"/>
            <consortium name="The Broad Institute Genome Sequencing Center for Infectious Disease"/>
            <person name="Wu L."/>
            <person name="Ma J."/>
        </authorList>
    </citation>
    <scope>NUCLEOTIDE SEQUENCE [LARGE SCALE GENOMIC DNA]</scope>
    <source>
        <strain evidence="3">JCM 31486</strain>
    </source>
</reference>
<organism evidence="2 3">
    <name type="scientific">Kibdelosporangium lantanae</name>
    <dbReference type="NCBI Taxonomy" id="1497396"/>
    <lineage>
        <taxon>Bacteria</taxon>
        <taxon>Bacillati</taxon>
        <taxon>Actinomycetota</taxon>
        <taxon>Actinomycetes</taxon>
        <taxon>Pseudonocardiales</taxon>
        <taxon>Pseudonocardiaceae</taxon>
        <taxon>Kibdelosporangium</taxon>
    </lineage>
</organism>
<dbReference type="EMBL" id="JBHTIS010004173">
    <property type="protein sequence ID" value="MFD1052153.1"/>
    <property type="molecule type" value="Genomic_DNA"/>
</dbReference>
<keyword evidence="3" id="KW-1185">Reference proteome</keyword>